<evidence type="ECO:0000259" key="2">
    <source>
        <dbReference type="Pfam" id="PF07331"/>
    </source>
</evidence>
<accession>A0A428N126</accession>
<evidence type="ECO:0000313" key="3">
    <source>
        <dbReference type="EMBL" id="RSL32155.1"/>
    </source>
</evidence>
<dbReference type="InterPro" id="IPR009936">
    <property type="entry name" value="DUF1468"/>
</dbReference>
<proteinExistence type="predicted"/>
<evidence type="ECO:0000313" key="4">
    <source>
        <dbReference type="Proteomes" id="UP000275076"/>
    </source>
</evidence>
<keyword evidence="1" id="KW-0812">Transmembrane</keyword>
<protein>
    <submittedName>
        <fullName evidence="3">Tripartite tricarboxylate transporter TctB family protein</fullName>
    </submittedName>
</protein>
<organism evidence="3 4">
    <name type="scientific">Salibacterium salarium</name>
    <dbReference type="NCBI Taxonomy" id="284579"/>
    <lineage>
        <taxon>Bacteria</taxon>
        <taxon>Bacillati</taxon>
        <taxon>Bacillota</taxon>
        <taxon>Bacilli</taxon>
        <taxon>Bacillales</taxon>
        <taxon>Bacillaceae</taxon>
    </lineage>
</organism>
<feature type="transmembrane region" description="Helical" evidence="1">
    <location>
        <begin position="143"/>
        <end position="161"/>
    </location>
</feature>
<dbReference type="EMBL" id="RBVX01000017">
    <property type="protein sequence ID" value="RSL32155.1"/>
    <property type="molecule type" value="Genomic_DNA"/>
</dbReference>
<dbReference type="AlphaFoldDB" id="A0A428N126"/>
<sequence>MMNLLKSSKSGILMTAFSLLVLSQAIVMEDQAITDPSSGSFFPALISVIMLAAGIFTIFQERLSRRSSPQHDSVEQVDAKADNVNTDIENETSSAFTKKDYSLILLYFCMVIVFVLLLPVLSFFPAAFLFLIGSMWYLRGVSLVLNIIISIITIIVIYFLFSELFNIVFP</sequence>
<reference evidence="3 4" key="1">
    <citation type="submission" date="2018-10" db="EMBL/GenBank/DDBJ databases">
        <title>Draft genome sequence of Bacillus salarius IM0101, isolated from a hypersaline soil in Inner Mongolia, China.</title>
        <authorList>
            <person name="Yamprayoonswat W."/>
            <person name="Boonvisut S."/>
            <person name="Jumpathong W."/>
            <person name="Sittihan S."/>
            <person name="Ruangsuj P."/>
            <person name="Wanthongcharoen S."/>
            <person name="Thongpramul N."/>
            <person name="Pimmason S."/>
            <person name="Yu B."/>
            <person name="Yasawong M."/>
        </authorList>
    </citation>
    <scope>NUCLEOTIDE SEQUENCE [LARGE SCALE GENOMIC DNA]</scope>
    <source>
        <strain evidence="3 4">IM0101</strain>
    </source>
</reference>
<gene>
    <name evidence="3" type="ORF">D7Z54_17165</name>
</gene>
<feature type="transmembrane region" description="Helical" evidence="1">
    <location>
        <begin position="104"/>
        <end position="137"/>
    </location>
</feature>
<dbReference type="Proteomes" id="UP000275076">
    <property type="component" value="Unassembled WGS sequence"/>
</dbReference>
<keyword evidence="1" id="KW-1133">Transmembrane helix</keyword>
<comment type="caution">
    <text evidence="3">The sequence shown here is derived from an EMBL/GenBank/DDBJ whole genome shotgun (WGS) entry which is preliminary data.</text>
</comment>
<dbReference type="Pfam" id="PF07331">
    <property type="entry name" value="TctB"/>
    <property type="match status" value="1"/>
</dbReference>
<feature type="transmembrane region" description="Helical" evidence="1">
    <location>
        <begin position="41"/>
        <end position="59"/>
    </location>
</feature>
<evidence type="ECO:0000256" key="1">
    <source>
        <dbReference type="SAM" id="Phobius"/>
    </source>
</evidence>
<name>A0A428N126_9BACI</name>
<dbReference type="OrthoDB" id="2970502at2"/>
<dbReference type="RefSeq" id="WP_125557272.1">
    <property type="nucleotide sequence ID" value="NZ_RBVX01000017.1"/>
</dbReference>
<keyword evidence="4" id="KW-1185">Reference proteome</keyword>
<feature type="domain" description="DUF1468" evidence="2">
    <location>
        <begin position="12"/>
        <end position="170"/>
    </location>
</feature>
<keyword evidence="1" id="KW-0472">Membrane</keyword>